<evidence type="ECO:0000256" key="1">
    <source>
        <dbReference type="SAM" id="MobiDB-lite"/>
    </source>
</evidence>
<organism evidence="2">
    <name type="scientific">marine sediment metagenome</name>
    <dbReference type="NCBI Taxonomy" id="412755"/>
    <lineage>
        <taxon>unclassified sequences</taxon>
        <taxon>metagenomes</taxon>
        <taxon>ecological metagenomes</taxon>
    </lineage>
</organism>
<evidence type="ECO:0000313" key="2">
    <source>
        <dbReference type="EMBL" id="KKL20065.1"/>
    </source>
</evidence>
<feature type="region of interest" description="Disordered" evidence="1">
    <location>
        <begin position="1"/>
        <end position="31"/>
    </location>
</feature>
<dbReference type="AlphaFoldDB" id="A0A0F9BEA9"/>
<gene>
    <name evidence="2" type="ORF">LCGC14_2459210</name>
</gene>
<feature type="compositionally biased region" description="Basic and acidic residues" evidence="1">
    <location>
        <begin position="22"/>
        <end position="31"/>
    </location>
</feature>
<name>A0A0F9BEA9_9ZZZZ</name>
<dbReference type="EMBL" id="LAZR01038244">
    <property type="protein sequence ID" value="KKL20065.1"/>
    <property type="molecule type" value="Genomic_DNA"/>
</dbReference>
<feature type="non-terminal residue" evidence="2">
    <location>
        <position position="31"/>
    </location>
</feature>
<protein>
    <submittedName>
        <fullName evidence="2">Uncharacterized protein</fullName>
    </submittedName>
</protein>
<accession>A0A0F9BEA9</accession>
<comment type="caution">
    <text evidence="2">The sequence shown here is derived from an EMBL/GenBank/DDBJ whole genome shotgun (WGS) entry which is preliminary data.</text>
</comment>
<proteinExistence type="predicted"/>
<sequence length="31" mass="3490">MGTTTEMEPIQSDITEALPLDKQLEVMNKPE</sequence>
<reference evidence="2" key="1">
    <citation type="journal article" date="2015" name="Nature">
        <title>Complex archaea that bridge the gap between prokaryotes and eukaryotes.</title>
        <authorList>
            <person name="Spang A."/>
            <person name="Saw J.H."/>
            <person name="Jorgensen S.L."/>
            <person name="Zaremba-Niedzwiedzka K."/>
            <person name="Martijn J."/>
            <person name="Lind A.E."/>
            <person name="van Eijk R."/>
            <person name="Schleper C."/>
            <person name="Guy L."/>
            <person name="Ettema T.J."/>
        </authorList>
    </citation>
    <scope>NUCLEOTIDE SEQUENCE</scope>
</reference>